<evidence type="ECO:0000313" key="2">
    <source>
        <dbReference type="EMBL" id="AGI68919.1"/>
    </source>
</evidence>
<dbReference type="eggNOG" id="ENOG50333Q0">
    <property type="taxonomic scope" value="Bacteria"/>
</dbReference>
<dbReference type="AlphaFoldDB" id="M9R8C8"/>
<dbReference type="EMBL" id="CP003740">
    <property type="protein sequence ID" value="AGI68919.1"/>
    <property type="molecule type" value="Genomic_DNA"/>
</dbReference>
<sequence>MIEAEAWQDFAAEMPWLCASDRWIVAIACRLLTRTHEPDCPIRIYGQLQLCLTSMGGTPADRSRVQWSTDDASDDQKCESLN</sequence>
<protein>
    <submittedName>
        <fullName evidence="2">Uncharacterized protein</fullName>
    </submittedName>
</protein>
<dbReference type="Proteomes" id="UP000005307">
    <property type="component" value="Chromosome"/>
</dbReference>
<feature type="region of interest" description="Disordered" evidence="1">
    <location>
        <begin position="58"/>
        <end position="82"/>
    </location>
</feature>
<evidence type="ECO:0000313" key="3">
    <source>
        <dbReference type="Proteomes" id="UP000005307"/>
    </source>
</evidence>
<evidence type="ECO:0000256" key="1">
    <source>
        <dbReference type="SAM" id="MobiDB-lite"/>
    </source>
</evidence>
<proteinExistence type="predicted"/>
<gene>
    <name evidence="2" type="ORF">OAN307_c34260</name>
</gene>
<name>M9R8C8_9RHOB</name>
<dbReference type="KEGG" id="oat:OAN307_c34260"/>
<organism evidence="2 3">
    <name type="scientific">Octadecabacter antarcticus 307</name>
    <dbReference type="NCBI Taxonomy" id="391626"/>
    <lineage>
        <taxon>Bacteria</taxon>
        <taxon>Pseudomonadati</taxon>
        <taxon>Pseudomonadota</taxon>
        <taxon>Alphaproteobacteria</taxon>
        <taxon>Rhodobacterales</taxon>
        <taxon>Roseobacteraceae</taxon>
        <taxon>Octadecabacter</taxon>
    </lineage>
</organism>
<reference evidence="2 3" key="1">
    <citation type="journal article" date="2013" name="PLoS ONE">
        <title>Poles Apart: Arctic and Antarctic Octadecabacter strains Share High Genome Plasticity and a New Type of Xanthorhodopsin.</title>
        <authorList>
            <person name="Vollmers J."/>
            <person name="Voget S."/>
            <person name="Dietrich S."/>
            <person name="Gollnow K."/>
            <person name="Smits M."/>
            <person name="Meyer K."/>
            <person name="Brinkhoff T."/>
            <person name="Simon M."/>
            <person name="Daniel R."/>
        </authorList>
    </citation>
    <scope>NUCLEOTIDE SEQUENCE [LARGE SCALE GENOMIC DNA]</scope>
    <source>
        <strain evidence="2 3">307</strain>
    </source>
</reference>
<keyword evidence="3" id="KW-1185">Reference proteome</keyword>
<accession>M9R8C8</accession>
<dbReference type="HOGENOM" id="CLU_2411772_0_0_5"/>